<reference evidence="1 2" key="1">
    <citation type="submission" date="2021-02" db="EMBL/GenBank/DDBJ databases">
        <title>Variation within the Batrachochytrium salamandrivorans European outbreak.</title>
        <authorList>
            <person name="Kelly M."/>
            <person name="Pasmans F."/>
            <person name="Shea T.P."/>
            <person name="Munoz J.F."/>
            <person name="Carranza S."/>
            <person name="Cuomo C.A."/>
            <person name="Martel A."/>
        </authorList>
    </citation>
    <scope>NUCLEOTIDE SEQUENCE [LARGE SCALE GENOMIC DNA]</scope>
    <source>
        <strain evidence="1 2">AMFP18/2</strain>
    </source>
</reference>
<gene>
    <name evidence="1" type="ORF">BASA50_007769</name>
</gene>
<proteinExistence type="predicted"/>
<organism evidence="1 2">
    <name type="scientific">Batrachochytrium salamandrivorans</name>
    <dbReference type="NCBI Taxonomy" id="1357716"/>
    <lineage>
        <taxon>Eukaryota</taxon>
        <taxon>Fungi</taxon>
        <taxon>Fungi incertae sedis</taxon>
        <taxon>Chytridiomycota</taxon>
        <taxon>Chytridiomycota incertae sedis</taxon>
        <taxon>Chytridiomycetes</taxon>
        <taxon>Rhizophydiales</taxon>
        <taxon>Rhizophydiales incertae sedis</taxon>
        <taxon>Batrachochytrium</taxon>
    </lineage>
</organism>
<sequence>MAFVELRKITAALVVSRSLVHAIPLGWSNIGNRCTMAGVEEESISIVTQKNVAHSVAFVDIRKSTVVLAVSRHLVYVIPLIRLDLCKGQTRSCVEDSIITNAHQTFVARNMAFVNKREKTVALTARRHLVSVIPVHMSNLEKCQAMASVERGRSLDVNQETVAPNMVLVELRVITVVLAVNLDLVYVIPSCLFQSRMPEHSW</sequence>
<accession>A0ABQ8F670</accession>
<comment type="caution">
    <text evidence="1">The sequence shown here is derived from an EMBL/GenBank/DDBJ whole genome shotgun (WGS) entry which is preliminary data.</text>
</comment>
<name>A0ABQ8F670_9FUNG</name>
<dbReference type="Proteomes" id="UP001648503">
    <property type="component" value="Unassembled WGS sequence"/>
</dbReference>
<protein>
    <submittedName>
        <fullName evidence="1">Uncharacterized protein</fullName>
    </submittedName>
</protein>
<evidence type="ECO:0000313" key="2">
    <source>
        <dbReference type="Proteomes" id="UP001648503"/>
    </source>
</evidence>
<keyword evidence="2" id="KW-1185">Reference proteome</keyword>
<dbReference type="EMBL" id="JAFCIX010000365">
    <property type="protein sequence ID" value="KAH6592932.1"/>
    <property type="molecule type" value="Genomic_DNA"/>
</dbReference>
<evidence type="ECO:0000313" key="1">
    <source>
        <dbReference type="EMBL" id="KAH6592932.1"/>
    </source>
</evidence>